<proteinExistence type="predicted"/>
<evidence type="ECO:0000313" key="2">
    <source>
        <dbReference type="Proteomes" id="UP001595191"/>
    </source>
</evidence>
<comment type="caution">
    <text evidence="1">The sequence shown here is derived from an EMBL/GenBank/DDBJ whole genome shotgun (WGS) entry which is preliminary data.</text>
</comment>
<organism evidence="1 2">
    <name type="scientific">Meishania litoralis</name>
    <dbReference type="NCBI Taxonomy" id="3434685"/>
    <lineage>
        <taxon>Bacteria</taxon>
        <taxon>Pseudomonadati</taxon>
        <taxon>Bacteroidota</taxon>
        <taxon>Flavobacteriia</taxon>
        <taxon>Flavobacteriales</taxon>
        <taxon>Flavobacteriaceae</taxon>
        <taxon>Meishania</taxon>
    </lineage>
</organism>
<name>A0ACC7LLB7_9FLAO</name>
<reference evidence="1" key="1">
    <citation type="submission" date="2024-09" db="EMBL/GenBank/DDBJ databases">
        <authorList>
            <person name="Liu J."/>
        </authorList>
    </citation>
    <scope>NUCLEOTIDE SEQUENCE</scope>
    <source>
        <strain evidence="1">NBU2967</strain>
    </source>
</reference>
<gene>
    <name evidence="1" type="ORF">ACEZ3G_12770</name>
</gene>
<evidence type="ECO:0000313" key="1">
    <source>
        <dbReference type="EMBL" id="MFH6604357.1"/>
    </source>
</evidence>
<keyword evidence="2" id="KW-1185">Reference proteome</keyword>
<dbReference type="Proteomes" id="UP001595191">
    <property type="component" value="Unassembled WGS sequence"/>
</dbReference>
<protein>
    <submittedName>
        <fullName evidence="1">Uncharacterized protein</fullName>
    </submittedName>
</protein>
<dbReference type="EMBL" id="JBHFPV010000002">
    <property type="protein sequence ID" value="MFH6604357.1"/>
    <property type="molecule type" value="Genomic_DNA"/>
</dbReference>
<accession>A0ACC7LLB7</accession>
<sequence>MKKQANILFTVIVLIGFQNVFGQNNQAEIPKSANMLQAVANSEYDLIIRINRDMNDEEIESRINVLHGFDGDIRIDFSRDESGNIKSLSGSGGKSSGSCMSDDFGFLIIGLKDGKWKSCMIGDKKDIR</sequence>